<gene>
    <name evidence="2" type="primary">PROK2</name>
</gene>
<feature type="region of interest" description="Disordered" evidence="1">
    <location>
        <begin position="1"/>
        <end position="32"/>
    </location>
</feature>
<reference evidence="2" key="1">
    <citation type="submission" date="2016-05" db="EMBL/GenBank/DDBJ databases">
        <authorList>
            <person name="Lavstsen T."/>
            <person name="Jespersen J.S."/>
        </authorList>
    </citation>
    <scope>NUCLEOTIDE SEQUENCE</scope>
    <source>
        <tissue evidence="2">Brain</tissue>
    </source>
</reference>
<reference evidence="2" key="2">
    <citation type="submission" date="2016-06" db="EMBL/GenBank/DDBJ databases">
        <title>The genome of a short-lived fish provides insights into sex chromosome evolution and the genetic control of aging.</title>
        <authorList>
            <person name="Reichwald K."/>
            <person name="Felder M."/>
            <person name="Petzold A."/>
            <person name="Koch P."/>
            <person name="Groth M."/>
            <person name="Platzer M."/>
        </authorList>
    </citation>
    <scope>NUCLEOTIDE SEQUENCE</scope>
    <source>
        <tissue evidence="2">Brain</tissue>
    </source>
</reference>
<dbReference type="AlphaFoldDB" id="A0A1A8ETE1"/>
<name>A0A1A8ETE1_9TELE</name>
<dbReference type="EMBL" id="HAEB01003229">
    <property type="protein sequence ID" value="SBQ49756.1"/>
    <property type="molecule type" value="Transcribed_RNA"/>
</dbReference>
<evidence type="ECO:0000256" key="1">
    <source>
        <dbReference type="SAM" id="MobiDB-lite"/>
    </source>
</evidence>
<evidence type="ECO:0000313" key="2">
    <source>
        <dbReference type="EMBL" id="SBQ49756.1"/>
    </source>
</evidence>
<proteinExistence type="predicted"/>
<accession>A0A1A8ETE1</accession>
<sequence>VLCSEPMDPQSPYVHAHGTRRGQLSSSEPQGPVLWETTPPHLPLSAQPVVYHHRPGQVQMSLPVQVSRILPLT</sequence>
<feature type="non-terminal residue" evidence="2">
    <location>
        <position position="1"/>
    </location>
</feature>
<organism evidence="2">
    <name type="scientific">Nothobranchius korthausae</name>
    <dbReference type="NCBI Taxonomy" id="1143690"/>
    <lineage>
        <taxon>Eukaryota</taxon>
        <taxon>Metazoa</taxon>
        <taxon>Chordata</taxon>
        <taxon>Craniata</taxon>
        <taxon>Vertebrata</taxon>
        <taxon>Euteleostomi</taxon>
        <taxon>Actinopterygii</taxon>
        <taxon>Neopterygii</taxon>
        <taxon>Teleostei</taxon>
        <taxon>Neoteleostei</taxon>
        <taxon>Acanthomorphata</taxon>
        <taxon>Ovalentaria</taxon>
        <taxon>Atherinomorphae</taxon>
        <taxon>Cyprinodontiformes</taxon>
        <taxon>Nothobranchiidae</taxon>
        <taxon>Nothobranchius</taxon>
    </lineage>
</organism>
<protein>
    <submittedName>
        <fullName evidence="2">Prokineticin 2</fullName>
    </submittedName>
</protein>